<dbReference type="SMART" id="SM00382">
    <property type="entry name" value="AAA"/>
    <property type="match status" value="2"/>
</dbReference>
<dbReference type="PROSITE" id="PS00870">
    <property type="entry name" value="CLPAB_1"/>
    <property type="match status" value="1"/>
</dbReference>
<name>A0A1G1WG51_9BACT</name>
<keyword evidence="1" id="KW-0677">Repeat</keyword>
<accession>A0A1G1WG51</accession>
<gene>
    <name evidence="8" type="ORF">A2Z42_03755</name>
</gene>
<dbReference type="InterPro" id="IPR019489">
    <property type="entry name" value="Clp_ATPase_C"/>
</dbReference>
<dbReference type="InterPro" id="IPR003593">
    <property type="entry name" value="AAA+_ATPase"/>
</dbReference>
<keyword evidence="3 5" id="KW-0067">ATP-binding</keyword>
<feature type="domain" description="AAA+ ATPase" evidence="6">
    <location>
        <begin position="2"/>
        <end position="124"/>
    </location>
</feature>
<organism evidence="8 9">
    <name type="scientific">Candidatus Woykebacteria bacterium RBG_19FT_COMBO_43_10</name>
    <dbReference type="NCBI Taxonomy" id="1802598"/>
    <lineage>
        <taxon>Bacteria</taxon>
        <taxon>Candidatus Woykeibacteriota</taxon>
    </lineage>
</organism>
<proteinExistence type="inferred from homology"/>
<dbReference type="CDD" id="cd00009">
    <property type="entry name" value="AAA"/>
    <property type="match status" value="1"/>
</dbReference>
<evidence type="ECO:0000256" key="1">
    <source>
        <dbReference type="ARBA" id="ARBA00022737"/>
    </source>
</evidence>
<evidence type="ECO:0008006" key="10">
    <source>
        <dbReference type="Google" id="ProtNLM"/>
    </source>
</evidence>
<dbReference type="GO" id="GO:0016887">
    <property type="term" value="F:ATP hydrolysis activity"/>
    <property type="evidence" value="ECO:0007669"/>
    <property type="project" value="InterPro"/>
</dbReference>
<dbReference type="EMBL" id="MHCU01000062">
    <property type="protein sequence ID" value="OGY26688.1"/>
    <property type="molecule type" value="Genomic_DNA"/>
</dbReference>
<dbReference type="InterPro" id="IPR027417">
    <property type="entry name" value="P-loop_NTPase"/>
</dbReference>
<dbReference type="PANTHER" id="PTHR11638:SF18">
    <property type="entry name" value="HEAT SHOCK PROTEIN 104"/>
    <property type="match status" value="1"/>
</dbReference>
<dbReference type="Pfam" id="PF10431">
    <property type="entry name" value="ClpB_D2-small"/>
    <property type="match status" value="1"/>
</dbReference>
<keyword evidence="2 5" id="KW-0547">Nucleotide-binding</keyword>
<evidence type="ECO:0000256" key="4">
    <source>
        <dbReference type="ARBA" id="ARBA00023186"/>
    </source>
</evidence>
<feature type="domain" description="Clp ATPase C-terminal" evidence="7">
    <location>
        <begin position="496"/>
        <end position="586"/>
    </location>
</feature>
<dbReference type="InterPro" id="IPR028299">
    <property type="entry name" value="ClpA/B_CS2"/>
</dbReference>
<evidence type="ECO:0000313" key="8">
    <source>
        <dbReference type="EMBL" id="OGY26688.1"/>
    </source>
</evidence>
<evidence type="ECO:0000259" key="7">
    <source>
        <dbReference type="SMART" id="SM01086"/>
    </source>
</evidence>
<dbReference type="Pfam" id="PF17871">
    <property type="entry name" value="AAA_lid_9"/>
    <property type="match status" value="1"/>
</dbReference>
<reference evidence="8 9" key="1">
    <citation type="journal article" date="2016" name="Nat. Commun.">
        <title>Thousands of microbial genomes shed light on interconnected biogeochemical processes in an aquifer system.</title>
        <authorList>
            <person name="Anantharaman K."/>
            <person name="Brown C.T."/>
            <person name="Hug L.A."/>
            <person name="Sharon I."/>
            <person name="Castelle C.J."/>
            <person name="Probst A.J."/>
            <person name="Thomas B.C."/>
            <person name="Singh A."/>
            <person name="Wilkins M.J."/>
            <person name="Karaoz U."/>
            <person name="Brodie E.L."/>
            <person name="Williams K.H."/>
            <person name="Hubbard S.S."/>
            <person name="Banfield J.F."/>
        </authorList>
    </citation>
    <scope>NUCLEOTIDE SEQUENCE [LARGE SCALE GENOMIC DNA]</scope>
</reference>
<sequence>MAQKIISRDVPEKFFNTRLVSLDINALVAGTRFRGDFEERMLGIIEEIKEAGNIILFIDEIHTIVGAGGAGGALDAANILKPALARGELRCIGATTTDEYAEYIEDDAALERRFQPIFVNEPDTKTTISILNGLKGRYESYHGVKIKKSALNTAVKLAQRYIVDRHLPDSAIDIIDEAASKKTVSFGQLNKGATGVGRKLEQLSQEKERLLKEEEWNRAMSVRDQEQKYKKKLKSLVGEQVKTYSTAVDEADVTEIVSTMTGIPIEELTASEAQKLLELEKQLAKKVIGQNHVLQQVAAVLRRNRVGLRDPNKPTGSFIFLGISGVGKTLVAQSLAEILFDDPENLIRLDMSEFSERHTVSRLVGAPPGYVGYEEGGEIAEKLRRKPYSVILLDEIEKAHPEVFNILLQVLDNGRLMDGKGRVTNFRNSIIIMTSNVGSHLIRKEGDIGFAKASKEGRAREAVFKDISQKLTGELHRSFKVEFLNRVDATIVFRPLSKETVRKIAKLLIKEAANRLREEHKMKLRVELAVYDLLVEKGFSEEFGAREMRRAVTQTIEDPLSEGILAEKFKKGQTIHVKVKNKEIVLK</sequence>
<dbReference type="GO" id="GO:0034605">
    <property type="term" value="P:cellular response to heat"/>
    <property type="evidence" value="ECO:0007669"/>
    <property type="project" value="TreeGrafter"/>
</dbReference>
<dbReference type="PRINTS" id="PR00300">
    <property type="entry name" value="CLPPROTEASEA"/>
</dbReference>
<dbReference type="Gene3D" id="1.10.8.60">
    <property type="match status" value="2"/>
</dbReference>
<dbReference type="FunFam" id="3.40.50.300:FF:000025">
    <property type="entry name" value="ATP-dependent Clp protease subunit"/>
    <property type="match status" value="1"/>
</dbReference>
<evidence type="ECO:0000259" key="6">
    <source>
        <dbReference type="SMART" id="SM00382"/>
    </source>
</evidence>
<dbReference type="InterPro" id="IPR003959">
    <property type="entry name" value="ATPase_AAA_core"/>
</dbReference>
<dbReference type="Pfam" id="PF07724">
    <property type="entry name" value="AAA_2"/>
    <property type="match status" value="1"/>
</dbReference>
<dbReference type="Proteomes" id="UP000176645">
    <property type="component" value="Unassembled WGS sequence"/>
</dbReference>
<evidence type="ECO:0000313" key="9">
    <source>
        <dbReference type="Proteomes" id="UP000176645"/>
    </source>
</evidence>
<dbReference type="InterPro" id="IPR018368">
    <property type="entry name" value="ClpA/B_CS1"/>
</dbReference>
<protein>
    <recommendedName>
        <fullName evidence="10">UVR domain-containing protein</fullName>
    </recommendedName>
</protein>
<evidence type="ECO:0000256" key="5">
    <source>
        <dbReference type="RuleBase" id="RU004432"/>
    </source>
</evidence>
<comment type="caution">
    <text evidence="8">The sequence shown here is derived from an EMBL/GenBank/DDBJ whole genome shotgun (WGS) entry which is preliminary data.</text>
</comment>
<dbReference type="SMART" id="SM01086">
    <property type="entry name" value="ClpB_D2-small"/>
    <property type="match status" value="1"/>
</dbReference>
<dbReference type="InterPro" id="IPR041546">
    <property type="entry name" value="ClpA/ClpB_AAA_lid"/>
</dbReference>
<dbReference type="Gene3D" id="4.10.860.10">
    <property type="entry name" value="UVR domain"/>
    <property type="match status" value="1"/>
</dbReference>
<dbReference type="SUPFAM" id="SSF52540">
    <property type="entry name" value="P-loop containing nucleoside triphosphate hydrolases"/>
    <property type="match status" value="2"/>
</dbReference>
<dbReference type="Gene3D" id="3.40.50.300">
    <property type="entry name" value="P-loop containing nucleotide triphosphate hydrolases"/>
    <property type="match status" value="2"/>
</dbReference>
<evidence type="ECO:0000256" key="3">
    <source>
        <dbReference type="ARBA" id="ARBA00022840"/>
    </source>
</evidence>
<dbReference type="InterPro" id="IPR001270">
    <property type="entry name" value="ClpA/B"/>
</dbReference>
<comment type="similarity">
    <text evidence="5">Belongs to the ClpA/ClpB family.</text>
</comment>
<feature type="domain" description="AAA+ ATPase" evidence="6">
    <location>
        <begin position="314"/>
        <end position="454"/>
    </location>
</feature>
<dbReference type="CDD" id="cd19499">
    <property type="entry name" value="RecA-like_ClpB_Hsp104-like"/>
    <property type="match status" value="1"/>
</dbReference>
<dbReference type="GO" id="GO:0005737">
    <property type="term" value="C:cytoplasm"/>
    <property type="evidence" value="ECO:0007669"/>
    <property type="project" value="TreeGrafter"/>
</dbReference>
<dbReference type="AlphaFoldDB" id="A0A1G1WG51"/>
<dbReference type="InterPro" id="IPR050130">
    <property type="entry name" value="ClpA_ClpB"/>
</dbReference>
<dbReference type="PROSITE" id="PS00871">
    <property type="entry name" value="CLPAB_2"/>
    <property type="match status" value="1"/>
</dbReference>
<dbReference type="PANTHER" id="PTHR11638">
    <property type="entry name" value="ATP-DEPENDENT CLP PROTEASE"/>
    <property type="match status" value="1"/>
</dbReference>
<evidence type="ECO:0000256" key="2">
    <source>
        <dbReference type="ARBA" id="ARBA00022741"/>
    </source>
</evidence>
<dbReference type="GO" id="GO:0005524">
    <property type="term" value="F:ATP binding"/>
    <property type="evidence" value="ECO:0007669"/>
    <property type="project" value="UniProtKB-KW"/>
</dbReference>
<dbReference type="Pfam" id="PF00004">
    <property type="entry name" value="AAA"/>
    <property type="match status" value="1"/>
</dbReference>
<keyword evidence="4 5" id="KW-0143">Chaperone</keyword>